<accession>A0ABV8VKC1</accession>
<keyword evidence="1" id="KW-0812">Transmembrane</keyword>
<protein>
    <submittedName>
        <fullName evidence="2">PH domain-containing protein</fullName>
    </submittedName>
</protein>
<evidence type="ECO:0000313" key="2">
    <source>
        <dbReference type="EMBL" id="MFC4376529.1"/>
    </source>
</evidence>
<name>A0ABV8VKC1_9NOCA</name>
<evidence type="ECO:0000313" key="3">
    <source>
        <dbReference type="Proteomes" id="UP001595844"/>
    </source>
</evidence>
<keyword evidence="3" id="KW-1185">Reference proteome</keyword>
<gene>
    <name evidence="2" type="ORF">ACFO5K_20755</name>
</gene>
<feature type="transmembrane region" description="Helical" evidence="1">
    <location>
        <begin position="12"/>
        <end position="36"/>
    </location>
</feature>
<dbReference type="RefSeq" id="WP_378565425.1">
    <property type="nucleotide sequence ID" value="NZ_JBHSDL010000025.1"/>
</dbReference>
<comment type="caution">
    <text evidence="2">The sequence shown here is derived from an EMBL/GenBank/DDBJ whole genome shotgun (WGS) entry which is preliminary data.</text>
</comment>
<evidence type="ECO:0000256" key="1">
    <source>
        <dbReference type="SAM" id="Phobius"/>
    </source>
</evidence>
<keyword evidence="1" id="KW-0472">Membrane</keyword>
<feature type="transmembrane region" description="Helical" evidence="1">
    <location>
        <begin position="42"/>
        <end position="60"/>
    </location>
</feature>
<dbReference type="EMBL" id="JBHSDL010000025">
    <property type="protein sequence ID" value="MFC4376529.1"/>
    <property type="molecule type" value="Genomic_DNA"/>
</dbReference>
<keyword evidence="1" id="KW-1133">Transmembrane helix</keyword>
<dbReference type="Proteomes" id="UP001595844">
    <property type="component" value="Unassembled WGS sequence"/>
</dbReference>
<organism evidence="2 3">
    <name type="scientific">Nocardia halotolerans</name>
    <dbReference type="NCBI Taxonomy" id="1755878"/>
    <lineage>
        <taxon>Bacteria</taxon>
        <taxon>Bacillati</taxon>
        <taxon>Actinomycetota</taxon>
        <taxon>Actinomycetes</taxon>
        <taxon>Mycobacteriales</taxon>
        <taxon>Nocardiaceae</taxon>
        <taxon>Nocardia</taxon>
    </lineage>
</organism>
<proteinExistence type="predicted"/>
<sequence>MNAGRTADSTSWTTPVSALIAVAGGGLVLVVAAILAQDGPSRLLVGLAAVAVLALAVLAVRQRPRLTMVPGPSPRLIVGTLTGPNEYPLDRIDRIRMVSYRRIGRKTAMLEVDVRHNDTERLLIFGRWDLGANPHDVYDALVVNGFASVATD</sequence>
<reference evidence="3" key="1">
    <citation type="journal article" date="2019" name="Int. J. Syst. Evol. Microbiol.">
        <title>The Global Catalogue of Microorganisms (GCM) 10K type strain sequencing project: providing services to taxonomists for standard genome sequencing and annotation.</title>
        <authorList>
            <consortium name="The Broad Institute Genomics Platform"/>
            <consortium name="The Broad Institute Genome Sequencing Center for Infectious Disease"/>
            <person name="Wu L."/>
            <person name="Ma J."/>
        </authorList>
    </citation>
    <scope>NUCLEOTIDE SEQUENCE [LARGE SCALE GENOMIC DNA]</scope>
    <source>
        <strain evidence="3">IBRC-M 10490</strain>
    </source>
</reference>